<gene>
    <name evidence="2" type="ORF">BXZ70DRAFT_732471</name>
</gene>
<comment type="caution">
    <text evidence="2">The sequence shown here is derived from an EMBL/GenBank/DDBJ whole genome shotgun (WGS) entry which is preliminary data.</text>
</comment>
<dbReference type="EMBL" id="JAEVFJ010000007">
    <property type="protein sequence ID" value="KAH8103464.1"/>
    <property type="molecule type" value="Genomic_DNA"/>
</dbReference>
<evidence type="ECO:0000256" key="1">
    <source>
        <dbReference type="SAM" id="MobiDB-lite"/>
    </source>
</evidence>
<dbReference type="InterPro" id="IPR014710">
    <property type="entry name" value="RmlC-like_jellyroll"/>
</dbReference>
<dbReference type="InterPro" id="IPR011051">
    <property type="entry name" value="RmlC_Cupin_sf"/>
</dbReference>
<dbReference type="PANTHER" id="PTHR36156">
    <property type="entry name" value="SLR2101 PROTEIN"/>
    <property type="match status" value="1"/>
</dbReference>
<dbReference type="OrthoDB" id="5840532at2759"/>
<evidence type="ECO:0000313" key="3">
    <source>
        <dbReference type="Proteomes" id="UP000813824"/>
    </source>
</evidence>
<dbReference type="CDD" id="cd02231">
    <property type="entry name" value="cupin_BLL6423-like"/>
    <property type="match status" value="1"/>
</dbReference>
<accession>A0A8K0UT39</accession>
<dbReference type="Gene3D" id="2.60.120.10">
    <property type="entry name" value="Jelly Rolls"/>
    <property type="match status" value="1"/>
</dbReference>
<sequence length="183" mass="20077">MSHTFNPDTPPPNVRRVITGHDSTGQPVIVRDEVVEPKFWAPGSINGVYDLYRVDDIPASNSELQEEWVDTIARSPPGPAGLISPNGATFRVFDYAPGASVFMPRTESLDFGIIMQGGVVLELDGNKSTTLKQGDVVIQRGTLHAWKNAYADQWTRIYWVVVGAKPVEVNGKLLGTDWSRRGG</sequence>
<dbReference type="Proteomes" id="UP000813824">
    <property type="component" value="Unassembled WGS sequence"/>
</dbReference>
<dbReference type="PANTHER" id="PTHR36156:SF2">
    <property type="entry name" value="CUPIN TYPE-2 DOMAIN-CONTAINING PROTEIN"/>
    <property type="match status" value="1"/>
</dbReference>
<name>A0A8K0UT39_9AGAR</name>
<feature type="region of interest" description="Disordered" evidence="1">
    <location>
        <begin position="1"/>
        <end position="22"/>
    </location>
</feature>
<dbReference type="SUPFAM" id="SSF51182">
    <property type="entry name" value="RmlC-like cupins"/>
    <property type="match status" value="1"/>
</dbReference>
<protein>
    <submittedName>
        <fullName evidence="2">Uncharacterized protein</fullName>
    </submittedName>
</protein>
<dbReference type="InterPro" id="IPR047142">
    <property type="entry name" value="OryJ/VirC-like"/>
</dbReference>
<proteinExistence type="predicted"/>
<evidence type="ECO:0000313" key="2">
    <source>
        <dbReference type="EMBL" id="KAH8103464.1"/>
    </source>
</evidence>
<keyword evidence="3" id="KW-1185">Reference proteome</keyword>
<organism evidence="2 3">
    <name type="scientific">Cristinia sonorae</name>
    <dbReference type="NCBI Taxonomy" id="1940300"/>
    <lineage>
        <taxon>Eukaryota</taxon>
        <taxon>Fungi</taxon>
        <taxon>Dikarya</taxon>
        <taxon>Basidiomycota</taxon>
        <taxon>Agaricomycotina</taxon>
        <taxon>Agaricomycetes</taxon>
        <taxon>Agaricomycetidae</taxon>
        <taxon>Agaricales</taxon>
        <taxon>Pleurotineae</taxon>
        <taxon>Stephanosporaceae</taxon>
        <taxon>Cristinia</taxon>
    </lineage>
</organism>
<dbReference type="AlphaFoldDB" id="A0A8K0UT39"/>
<reference evidence="2" key="1">
    <citation type="journal article" date="2021" name="New Phytol.">
        <title>Evolutionary innovations through gain and loss of genes in the ectomycorrhizal Boletales.</title>
        <authorList>
            <person name="Wu G."/>
            <person name="Miyauchi S."/>
            <person name="Morin E."/>
            <person name="Kuo A."/>
            <person name="Drula E."/>
            <person name="Varga T."/>
            <person name="Kohler A."/>
            <person name="Feng B."/>
            <person name="Cao Y."/>
            <person name="Lipzen A."/>
            <person name="Daum C."/>
            <person name="Hundley H."/>
            <person name="Pangilinan J."/>
            <person name="Johnson J."/>
            <person name="Barry K."/>
            <person name="LaButti K."/>
            <person name="Ng V."/>
            <person name="Ahrendt S."/>
            <person name="Min B."/>
            <person name="Choi I.G."/>
            <person name="Park H."/>
            <person name="Plett J.M."/>
            <person name="Magnuson J."/>
            <person name="Spatafora J.W."/>
            <person name="Nagy L.G."/>
            <person name="Henrissat B."/>
            <person name="Grigoriev I.V."/>
            <person name="Yang Z.L."/>
            <person name="Xu J."/>
            <person name="Martin F.M."/>
        </authorList>
    </citation>
    <scope>NUCLEOTIDE SEQUENCE</scope>
    <source>
        <strain evidence="2">KKN 215</strain>
    </source>
</reference>